<dbReference type="Proteomes" id="UP000798046">
    <property type="component" value="Unassembled WGS sequence"/>
</dbReference>
<dbReference type="InterPro" id="IPR024185">
    <property type="entry name" value="FTHF_cligase-like_sf"/>
</dbReference>
<sequence length="183" mass="19863">MYEQFKARAEGVGAEVYRFKDRDGALGFILPFLHEEGGADAPRSCAVWAESPFLEGLDREPLREVAGIRFEVSRETAADARIGITQAEWALADTGSLVQDQTAVEQRLASSLTDIHIALVPTGNILPDKSALLSRINPKTSRYIAFITGPSRTADIERVLTIGVHGPERLVIVCVDDMGGAAR</sequence>
<dbReference type="Pfam" id="PF02589">
    <property type="entry name" value="LUD_dom"/>
    <property type="match status" value="1"/>
</dbReference>
<keyword evidence="3" id="KW-1185">Reference proteome</keyword>
<evidence type="ECO:0000313" key="2">
    <source>
        <dbReference type="EMBL" id="KAB0670176.1"/>
    </source>
</evidence>
<reference evidence="2 3" key="1">
    <citation type="journal article" date="2020" name="Microorganisms">
        <title>Description of Three Novel Members in the Family Geobacteraceae, Oryzomonas japonicum gen. nov., sp. nov., Oryzomonas sagensis sp. nov., and Oryzomonas ruber sp. nov.</title>
        <authorList>
            <person name="Xu Z."/>
            <person name="Masuda Y."/>
            <person name="Hayakawa C."/>
            <person name="Ushijima N."/>
            <person name="Kawano K."/>
            <person name="Shiratori Y."/>
            <person name="Senoo K."/>
            <person name="Itoh H."/>
        </authorList>
    </citation>
    <scope>NUCLEOTIDE SEQUENCE [LARGE SCALE GENOMIC DNA]</scope>
    <source>
        <strain evidence="2 3">Red100</strain>
    </source>
</reference>
<accession>A0ABQ6TNF6</accession>
<dbReference type="PANTHER" id="PTHR43682:SF1">
    <property type="entry name" value="LACTATE UTILIZATION PROTEIN C"/>
    <property type="match status" value="1"/>
</dbReference>
<organism evidence="2 3">
    <name type="scientific">Oryzomonas sagensis</name>
    <dbReference type="NCBI Taxonomy" id="2603857"/>
    <lineage>
        <taxon>Bacteria</taxon>
        <taxon>Pseudomonadati</taxon>
        <taxon>Thermodesulfobacteriota</taxon>
        <taxon>Desulfuromonadia</taxon>
        <taxon>Geobacterales</taxon>
        <taxon>Geobacteraceae</taxon>
        <taxon>Oryzomonas</taxon>
    </lineage>
</organism>
<dbReference type="SUPFAM" id="SSF100950">
    <property type="entry name" value="NagB/RpiA/CoA transferase-like"/>
    <property type="match status" value="1"/>
</dbReference>
<gene>
    <name evidence="2" type="ORF">F6V30_08420</name>
</gene>
<evidence type="ECO:0000313" key="3">
    <source>
        <dbReference type="Proteomes" id="UP000798046"/>
    </source>
</evidence>
<dbReference type="InterPro" id="IPR003741">
    <property type="entry name" value="LUD_dom"/>
</dbReference>
<feature type="domain" description="LUD" evidence="1">
    <location>
        <begin position="3"/>
        <end position="174"/>
    </location>
</feature>
<evidence type="ECO:0000259" key="1">
    <source>
        <dbReference type="Pfam" id="PF02589"/>
    </source>
</evidence>
<dbReference type="Gene3D" id="3.40.50.10420">
    <property type="entry name" value="NagB/RpiA/CoA transferase-like"/>
    <property type="match status" value="1"/>
</dbReference>
<dbReference type="InterPro" id="IPR037171">
    <property type="entry name" value="NagB/RpiA_transferase-like"/>
</dbReference>
<proteinExistence type="predicted"/>
<comment type="caution">
    <text evidence="2">The sequence shown here is derived from an EMBL/GenBank/DDBJ whole genome shotgun (WGS) entry which is preliminary data.</text>
</comment>
<dbReference type="EMBL" id="VZRA01000002">
    <property type="protein sequence ID" value="KAB0670176.1"/>
    <property type="molecule type" value="Genomic_DNA"/>
</dbReference>
<dbReference type="PANTHER" id="PTHR43682">
    <property type="entry name" value="LACTATE UTILIZATION PROTEIN C"/>
    <property type="match status" value="1"/>
</dbReference>
<dbReference type="RefSeq" id="WP_151156548.1">
    <property type="nucleotide sequence ID" value="NZ_VZRA01000002.1"/>
</dbReference>
<protein>
    <submittedName>
        <fullName evidence="2">Lactate utilization protein</fullName>
    </submittedName>
</protein>
<name>A0ABQ6TNF6_9BACT</name>